<evidence type="ECO:0000313" key="2">
    <source>
        <dbReference type="Proteomes" id="UP000199371"/>
    </source>
</evidence>
<organism evidence="1 2">
    <name type="scientific">Rheinheimera pacifica</name>
    <dbReference type="NCBI Taxonomy" id="173990"/>
    <lineage>
        <taxon>Bacteria</taxon>
        <taxon>Pseudomonadati</taxon>
        <taxon>Pseudomonadota</taxon>
        <taxon>Gammaproteobacteria</taxon>
        <taxon>Chromatiales</taxon>
        <taxon>Chromatiaceae</taxon>
        <taxon>Rheinheimera</taxon>
    </lineage>
</organism>
<gene>
    <name evidence="1" type="ORF">SAMN05660691_02616</name>
</gene>
<sequence length="231" mass="26334">MKLAVMQPYLFPYLGYYQLAFCADVFVFYDDVTYIKGGYINRNAILSQNKAQRFTIPVPGASSNVLIKDLDFSPDVRKVLSSIQQAYSKSPFFADVYPIVEKVLTQPSRNVADLCRNSIATVFEYLGINKQFHFSSQLSYDRTLSPAGKLVQMCKLFQCDEYINSPGGRNLYSGNDFLYHDITLNFIKMNEKKYLQSGSVDFTPNLSIIDLLMNCSKCDVIDMFESYTLES</sequence>
<evidence type="ECO:0000313" key="1">
    <source>
        <dbReference type="EMBL" id="SEH99030.1"/>
    </source>
</evidence>
<reference evidence="2" key="1">
    <citation type="submission" date="2016-10" db="EMBL/GenBank/DDBJ databases">
        <authorList>
            <person name="Varghese N."/>
            <person name="Submissions S."/>
        </authorList>
    </citation>
    <scope>NUCLEOTIDE SEQUENCE [LARGE SCALE GENOMIC DNA]</scope>
    <source>
        <strain evidence="2">DSM 17616</strain>
    </source>
</reference>
<dbReference type="InterPro" id="IPR014985">
    <property type="entry name" value="WbqC"/>
</dbReference>
<dbReference type="AlphaFoldDB" id="A0A1H6MMZ7"/>
<protein>
    <submittedName>
        <fullName evidence="1">WbqC-like protein family protein</fullName>
    </submittedName>
</protein>
<keyword evidence="2" id="KW-1185">Reference proteome</keyword>
<accession>A0A1H6MMZ7</accession>
<dbReference type="STRING" id="173990.SAMN05660691_02616"/>
<dbReference type="Pfam" id="PF08889">
    <property type="entry name" value="WbqC"/>
    <property type="match status" value="1"/>
</dbReference>
<name>A0A1H6MMZ7_9GAMM</name>
<proteinExistence type="predicted"/>
<dbReference type="Proteomes" id="UP000199371">
    <property type="component" value="Unassembled WGS sequence"/>
</dbReference>
<dbReference type="EMBL" id="FNXF01000010">
    <property type="protein sequence ID" value="SEH99030.1"/>
    <property type="molecule type" value="Genomic_DNA"/>
</dbReference>
<dbReference type="RefSeq" id="WP_177172237.1">
    <property type="nucleotide sequence ID" value="NZ_FNXF01000010.1"/>
</dbReference>